<evidence type="ECO:0000313" key="2">
    <source>
        <dbReference type="Proteomes" id="UP000782610"/>
    </source>
</evidence>
<dbReference type="CDD" id="cd02231">
    <property type="entry name" value="cupin_BLL6423-like"/>
    <property type="match status" value="1"/>
</dbReference>
<comment type="caution">
    <text evidence="1">The sequence shown here is derived from an EMBL/GenBank/DDBJ whole genome shotgun (WGS) entry which is preliminary data.</text>
</comment>
<dbReference type="Gene3D" id="2.60.120.10">
    <property type="entry name" value="Jelly Rolls"/>
    <property type="match status" value="1"/>
</dbReference>
<dbReference type="InterPro" id="IPR011051">
    <property type="entry name" value="RmlC_Cupin_sf"/>
</dbReference>
<dbReference type="InterPro" id="IPR047142">
    <property type="entry name" value="OryJ/VirC-like"/>
</dbReference>
<dbReference type="InterPro" id="IPR014710">
    <property type="entry name" value="RmlC-like_jellyroll"/>
</dbReference>
<name>A0A933NYP4_9HYPH</name>
<protein>
    <submittedName>
        <fullName evidence="1">Cupin domain-containing protein</fullName>
    </submittedName>
</protein>
<dbReference type="PANTHER" id="PTHR36156">
    <property type="entry name" value="SLR2101 PROTEIN"/>
    <property type="match status" value="1"/>
</dbReference>
<dbReference type="SUPFAM" id="SSF51182">
    <property type="entry name" value="RmlC-like cupins"/>
    <property type="match status" value="1"/>
</dbReference>
<reference evidence="1" key="1">
    <citation type="submission" date="2020-07" db="EMBL/GenBank/DDBJ databases">
        <title>Huge and variable diversity of episymbiotic CPR bacteria and DPANN archaea in groundwater ecosystems.</title>
        <authorList>
            <person name="He C.Y."/>
            <person name="Keren R."/>
            <person name="Whittaker M."/>
            <person name="Farag I.F."/>
            <person name="Doudna J."/>
            <person name="Cate J.H.D."/>
            <person name="Banfield J.F."/>
        </authorList>
    </citation>
    <scope>NUCLEOTIDE SEQUENCE</scope>
    <source>
        <strain evidence="1">NC_groundwater_1586_Pr3_B-0.1um_66_15</strain>
    </source>
</reference>
<dbReference type="PANTHER" id="PTHR36156:SF2">
    <property type="entry name" value="CUPIN TYPE-2 DOMAIN-CONTAINING PROTEIN"/>
    <property type="match status" value="1"/>
</dbReference>
<sequence>MSGFRRVITGHDTTGRSVVASDELVAEGALGNFNFFRLAAKDAPVDLASATSDFPFFPGAGQTVFRIFQLPGADPNLPAGALEEFSKVFFAGIGSPDAKVDTSRHPLMHRTPTTDFIVLLSGAVSLLLDEGEPIALKPFDAVVQRATNHAWVVTGSEPAVLMACMNGTGSA</sequence>
<dbReference type="Proteomes" id="UP000782610">
    <property type="component" value="Unassembled WGS sequence"/>
</dbReference>
<dbReference type="EMBL" id="JACRAF010000029">
    <property type="protein sequence ID" value="MBI4922236.1"/>
    <property type="molecule type" value="Genomic_DNA"/>
</dbReference>
<organism evidence="1 2">
    <name type="scientific">Devosia nanyangense</name>
    <dbReference type="NCBI Taxonomy" id="1228055"/>
    <lineage>
        <taxon>Bacteria</taxon>
        <taxon>Pseudomonadati</taxon>
        <taxon>Pseudomonadota</taxon>
        <taxon>Alphaproteobacteria</taxon>
        <taxon>Hyphomicrobiales</taxon>
        <taxon>Devosiaceae</taxon>
        <taxon>Devosia</taxon>
    </lineage>
</organism>
<dbReference type="AlphaFoldDB" id="A0A933NYP4"/>
<evidence type="ECO:0000313" key="1">
    <source>
        <dbReference type="EMBL" id="MBI4922236.1"/>
    </source>
</evidence>
<gene>
    <name evidence="1" type="ORF">HY834_10835</name>
</gene>
<proteinExistence type="predicted"/>
<accession>A0A933NYP4</accession>